<keyword evidence="8" id="KW-0624">Polysaccharide degradation</keyword>
<gene>
    <name evidence="10" type="ORF">M427DRAFT_92922</name>
</gene>
<organism evidence="10 11">
    <name type="scientific">Gonapodya prolifera (strain JEL478)</name>
    <name type="common">Monoblepharis prolifera</name>
    <dbReference type="NCBI Taxonomy" id="1344416"/>
    <lineage>
        <taxon>Eukaryota</taxon>
        <taxon>Fungi</taxon>
        <taxon>Fungi incertae sedis</taxon>
        <taxon>Chytridiomycota</taxon>
        <taxon>Chytridiomycota incertae sedis</taxon>
        <taxon>Monoblepharidomycetes</taxon>
        <taxon>Monoblepharidales</taxon>
        <taxon>Gonapodyaceae</taxon>
        <taxon>Gonapodya</taxon>
    </lineage>
</organism>
<keyword evidence="5 8" id="KW-0456">Lyase</keyword>
<dbReference type="EC" id="4.2.2.10" evidence="7"/>
<protein>
    <recommendedName>
        <fullName evidence="7">pectin lyase</fullName>
        <ecNumber evidence="7">4.2.2.10</ecNumber>
    </recommendedName>
</protein>
<dbReference type="PANTHER" id="PTHR31683:SF16">
    <property type="entry name" value="PECTIN LYASE A-RELATED"/>
    <property type="match status" value="1"/>
</dbReference>
<dbReference type="SMART" id="SM00656">
    <property type="entry name" value="Amb_all"/>
    <property type="match status" value="1"/>
</dbReference>
<evidence type="ECO:0000256" key="6">
    <source>
        <dbReference type="ARBA" id="ARBA00036818"/>
    </source>
</evidence>
<evidence type="ECO:0000256" key="5">
    <source>
        <dbReference type="ARBA" id="ARBA00023239"/>
    </source>
</evidence>
<dbReference type="OMA" id="NCYINGV"/>
<keyword evidence="3 8" id="KW-0964">Secreted</keyword>
<dbReference type="EMBL" id="KQ965731">
    <property type="protein sequence ID" value="KXS22270.1"/>
    <property type="molecule type" value="Genomic_DNA"/>
</dbReference>
<dbReference type="Gene3D" id="2.160.20.10">
    <property type="entry name" value="Single-stranded right-handed beta-helix, Pectin lyase-like"/>
    <property type="match status" value="1"/>
</dbReference>
<dbReference type="FunFam" id="2.160.20.10:FF:000003">
    <property type="entry name" value="Pectin lyase F"/>
    <property type="match status" value="1"/>
</dbReference>
<comment type="subcellular location">
    <subcellularLocation>
        <location evidence="1 8">Secreted</location>
    </subcellularLocation>
</comment>
<dbReference type="Pfam" id="PF00544">
    <property type="entry name" value="Pectate_lyase_4"/>
    <property type="match status" value="1"/>
</dbReference>
<evidence type="ECO:0000256" key="3">
    <source>
        <dbReference type="ARBA" id="ARBA00022525"/>
    </source>
</evidence>
<keyword evidence="11" id="KW-1185">Reference proteome</keyword>
<dbReference type="GO" id="GO:0047490">
    <property type="term" value="F:pectin lyase activity"/>
    <property type="evidence" value="ECO:0007669"/>
    <property type="project" value="UniProtKB-EC"/>
</dbReference>
<dbReference type="Proteomes" id="UP000070544">
    <property type="component" value="Unassembled WGS sequence"/>
</dbReference>
<evidence type="ECO:0000313" key="11">
    <source>
        <dbReference type="Proteomes" id="UP000070544"/>
    </source>
</evidence>
<feature type="non-terminal residue" evidence="10">
    <location>
        <position position="1"/>
    </location>
</feature>
<sequence length="365" mass="37770">VKGAAEGFARGVTGGGTAAPVFPTTPAQLEQYLKDTVPRVIVLQQTIDFAAAGTTVTATGCAPWGTGAGCQQAINANNWCTTAGPAAAPPVTVQYNSAGPSALTVTSDKTIVGVGKTGVIKGRGLRIVNAKNVIIQNIAITDINPQYVWGGDAIQLAGTDLVWIDHVTTARIGRQHIVLGFNPSPRVTLSNSFIDGRTSFDTSCTGAGGNGYHYWGIFFVGTADKITMKGNYVFHGQGRSPKLDGNTTLHLVNNYWSDNVGHAFEGQDQLGANAIIEGNVFENIKTLFSTPVTAKLFTAPDAPNNAKCTTALGRACVANSFVNTGGLLTGTDTTMFARFSGYPSVPAVAASAVKASVVASAGNTL</sequence>
<evidence type="ECO:0000256" key="1">
    <source>
        <dbReference type="ARBA" id="ARBA00004613"/>
    </source>
</evidence>
<dbReference type="OrthoDB" id="1637350at2759"/>
<dbReference type="InterPro" id="IPR045032">
    <property type="entry name" value="PEL"/>
</dbReference>
<accession>A0A139B002</accession>
<evidence type="ECO:0000256" key="4">
    <source>
        <dbReference type="ARBA" id="ARBA00022729"/>
    </source>
</evidence>
<dbReference type="InterPro" id="IPR011050">
    <property type="entry name" value="Pectin_lyase_fold/virulence"/>
</dbReference>
<evidence type="ECO:0000313" key="10">
    <source>
        <dbReference type="EMBL" id="KXS22270.1"/>
    </source>
</evidence>
<dbReference type="InterPro" id="IPR012334">
    <property type="entry name" value="Pectin_lyas_fold"/>
</dbReference>
<dbReference type="GO" id="GO:0005576">
    <property type="term" value="C:extracellular region"/>
    <property type="evidence" value="ECO:0007669"/>
    <property type="project" value="UniProtKB-SubCell"/>
</dbReference>
<dbReference type="STRING" id="1344416.A0A139B002"/>
<keyword evidence="8" id="KW-0119">Carbohydrate metabolism</keyword>
<feature type="domain" description="Pectate lyase" evidence="9">
    <location>
        <begin position="65"/>
        <end position="287"/>
    </location>
</feature>
<evidence type="ECO:0000259" key="9">
    <source>
        <dbReference type="SMART" id="SM00656"/>
    </source>
</evidence>
<dbReference type="SUPFAM" id="SSF51126">
    <property type="entry name" value="Pectin lyase-like"/>
    <property type="match status" value="1"/>
</dbReference>
<dbReference type="PANTHER" id="PTHR31683">
    <property type="entry name" value="PECTATE LYASE 18-RELATED"/>
    <property type="match status" value="1"/>
</dbReference>
<dbReference type="GO" id="GO:0000272">
    <property type="term" value="P:polysaccharide catabolic process"/>
    <property type="evidence" value="ECO:0007669"/>
    <property type="project" value="UniProtKB-KW"/>
</dbReference>
<dbReference type="GO" id="GO:0030570">
    <property type="term" value="F:pectate lyase activity"/>
    <property type="evidence" value="ECO:0007669"/>
    <property type="project" value="InterPro"/>
</dbReference>
<reference evidence="10 11" key="1">
    <citation type="journal article" date="2015" name="Genome Biol. Evol.">
        <title>Phylogenomic analyses indicate that early fungi evolved digesting cell walls of algal ancestors of land plants.</title>
        <authorList>
            <person name="Chang Y."/>
            <person name="Wang S."/>
            <person name="Sekimoto S."/>
            <person name="Aerts A.L."/>
            <person name="Choi C."/>
            <person name="Clum A."/>
            <person name="LaButti K.M."/>
            <person name="Lindquist E.A."/>
            <person name="Yee Ngan C."/>
            <person name="Ohm R.A."/>
            <person name="Salamov A.A."/>
            <person name="Grigoriev I.V."/>
            <person name="Spatafora J.W."/>
            <person name="Berbee M.L."/>
        </authorList>
    </citation>
    <scope>NUCLEOTIDE SEQUENCE [LARGE SCALE GENOMIC DNA]</scope>
    <source>
        <strain evidence="10 11">JEL478</strain>
    </source>
</reference>
<dbReference type="InterPro" id="IPR002022">
    <property type="entry name" value="Pec_lyase"/>
</dbReference>
<dbReference type="AlphaFoldDB" id="A0A139B002"/>
<evidence type="ECO:0000256" key="8">
    <source>
        <dbReference type="RuleBase" id="RU361173"/>
    </source>
</evidence>
<keyword evidence="4" id="KW-0732">Signal</keyword>
<evidence type="ECO:0000256" key="2">
    <source>
        <dbReference type="ARBA" id="ARBA00010980"/>
    </source>
</evidence>
<comment type="catalytic activity">
    <reaction evidence="6">
        <text>Eliminative cleavage of (1-&gt;4)-alpha-D-galacturonan methyl ester to give oligosaccharides with 4-deoxy-6-O-methyl-alpha-D-galact-4-enuronosyl groups at their non-reducing ends.</text>
        <dbReference type="EC" id="4.2.2.10"/>
    </reaction>
</comment>
<name>A0A139B002_GONPJ</name>
<comment type="similarity">
    <text evidence="2 8">Belongs to the polysaccharide lyase 1 family.</text>
</comment>
<evidence type="ECO:0000256" key="7">
    <source>
        <dbReference type="ARBA" id="ARBA00039082"/>
    </source>
</evidence>
<proteinExistence type="inferred from homology"/>